<gene>
    <name evidence="2" type="ORF">ACFPM8_01155</name>
</gene>
<keyword evidence="3" id="KW-1185">Reference proteome</keyword>
<dbReference type="SUPFAM" id="SSF47413">
    <property type="entry name" value="lambda repressor-like DNA-binding domains"/>
    <property type="match status" value="1"/>
</dbReference>
<dbReference type="Proteomes" id="UP001596045">
    <property type="component" value="Unassembled WGS sequence"/>
</dbReference>
<evidence type="ECO:0000313" key="3">
    <source>
        <dbReference type="Proteomes" id="UP001596045"/>
    </source>
</evidence>
<dbReference type="PROSITE" id="PS50943">
    <property type="entry name" value="HTH_CROC1"/>
    <property type="match status" value="1"/>
</dbReference>
<organism evidence="2 3">
    <name type="scientific">Paraherbaspirillum soli</name>
    <dbReference type="NCBI Taxonomy" id="631222"/>
    <lineage>
        <taxon>Bacteria</taxon>
        <taxon>Pseudomonadati</taxon>
        <taxon>Pseudomonadota</taxon>
        <taxon>Betaproteobacteria</taxon>
        <taxon>Burkholderiales</taxon>
        <taxon>Oxalobacteraceae</taxon>
        <taxon>Paraherbaspirillum</taxon>
    </lineage>
</organism>
<dbReference type="InterPro" id="IPR010982">
    <property type="entry name" value="Lambda_DNA-bd_dom_sf"/>
</dbReference>
<dbReference type="SMART" id="SM00530">
    <property type="entry name" value="HTH_XRE"/>
    <property type="match status" value="1"/>
</dbReference>
<protein>
    <submittedName>
        <fullName evidence="2">Helix-turn-helix domain-containing protein</fullName>
    </submittedName>
</protein>
<name>A0ABW0M4S3_9BURK</name>
<evidence type="ECO:0000259" key="1">
    <source>
        <dbReference type="PROSITE" id="PS50943"/>
    </source>
</evidence>
<feature type="domain" description="HTH cro/C1-type" evidence="1">
    <location>
        <begin position="8"/>
        <end position="61"/>
    </location>
</feature>
<dbReference type="InterPro" id="IPR001387">
    <property type="entry name" value="Cro/C1-type_HTH"/>
</dbReference>
<accession>A0ABW0M4S3</accession>
<evidence type="ECO:0000313" key="2">
    <source>
        <dbReference type="EMBL" id="MFC5472555.1"/>
    </source>
</evidence>
<dbReference type="EMBL" id="JBHSMT010000005">
    <property type="protein sequence ID" value="MFC5472555.1"/>
    <property type="molecule type" value="Genomic_DNA"/>
</dbReference>
<dbReference type="Gene3D" id="1.10.260.40">
    <property type="entry name" value="lambda repressor-like DNA-binding domains"/>
    <property type="match status" value="1"/>
</dbReference>
<comment type="caution">
    <text evidence="2">The sequence shown here is derived from an EMBL/GenBank/DDBJ whole genome shotgun (WGS) entry which is preliminary data.</text>
</comment>
<dbReference type="RefSeq" id="WP_378994108.1">
    <property type="nucleotide sequence ID" value="NZ_JBHSMT010000005.1"/>
</dbReference>
<dbReference type="CDD" id="cd00093">
    <property type="entry name" value="HTH_XRE"/>
    <property type="match status" value="1"/>
</dbReference>
<reference evidence="3" key="1">
    <citation type="journal article" date="2019" name="Int. J. Syst. Evol. Microbiol.">
        <title>The Global Catalogue of Microorganisms (GCM) 10K type strain sequencing project: providing services to taxonomists for standard genome sequencing and annotation.</title>
        <authorList>
            <consortium name="The Broad Institute Genomics Platform"/>
            <consortium name="The Broad Institute Genome Sequencing Center for Infectious Disease"/>
            <person name="Wu L."/>
            <person name="Ma J."/>
        </authorList>
    </citation>
    <scope>NUCLEOTIDE SEQUENCE [LARGE SCALE GENOMIC DNA]</scope>
    <source>
        <strain evidence="3">JCM 17066</strain>
    </source>
</reference>
<sequence>MDTIGGRLKQERERLGKTQVEMGAIAGVTKGSQINYEGDKRVPDASYLKAIAAVGANVQYIISGDKKADENPSVEEIRKAAEAAFLMVTTSGISVTPQQFSQMVVAMLPSITEKLKSN</sequence>
<proteinExistence type="predicted"/>